<protein>
    <submittedName>
        <fullName evidence="2">Phage portal protein, SPP1 family</fullName>
    </submittedName>
</protein>
<organism evidence="2 3">
    <name type="scientific">Lactonifactor longoviformis DSM 17459</name>
    <dbReference type="NCBI Taxonomy" id="1122155"/>
    <lineage>
        <taxon>Bacteria</taxon>
        <taxon>Bacillati</taxon>
        <taxon>Bacillota</taxon>
        <taxon>Clostridia</taxon>
        <taxon>Eubacteriales</taxon>
        <taxon>Clostridiaceae</taxon>
        <taxon>Lactonifactor</taxon>
    </lineage>
</organism>
<name>A0A1M5DDB1_9CLOT</name>
<dbReference type="Pfam" id="PF05133">
    <property type="entry name" value="SPP1_portal"/>
    <property type="match status" value="1"/>
</dbReference>
<keyword evidence="3" id="KW-1185">Reference proteome</keyword>
<dbReference type="Proteomes" id="UP000184245">
    <property type="component" value="Unassembled WGS sequence"/>
</dbReference>
<dbReference type="AlphaFoldDB" id="A0A1M5DDB1"/>
<feature type="compositionally biased region" description="Polar residues" evidence="1">
    <location>
        <begin position="522"/>
        <end position="531"/>
    </location>
</feature>
<evidence type="ECO:0000313" key="3">
    <source>
        <dbReference type="Proteomes" id="UP000184245"/>
    </source>
</evidence>
<evidence type="ECO:0000313" key="2">
    <source>
        <dbReference type="EMBL" id="SHF64940.1"/>
    </source>
</evidence>
<gene>
    <name evidence="2" type="ORF">SAMN02745158_04503</name>
</gene>
<dbReference type="STRING" id="1122155.SAMN02745158_04503"/>
<sequence length="537" mass="61683">LLYVEESFTQFTFIKCYYAISEKYVRHRNPTPVLIFMRKGGETRVIYHKNRESFVDVCHGVFGRKVIKSSVKEINASNVVQELGKALAIHWQNRREIDYLYHYMNGDQPILYREKQVRPEIKNNVVENHALEIVRFMMAQSFGEPIQYVSVDKDDDKTREIDKLNKMMASIDKSYYDIQIGEWQSNVGTAYRYNWSNLLADRSLGECPVGIDVPDPRNNFVVYSSGFGSRPLMSVSQVKDESNENAYYCTTPKQVYYVKNGKLIPEKSAPNGYGRIMLVEFPNNVRRLSDIEIVITMLDVINKTQSNRMDGIEQFVQAFMKFVNCEINEDDFLRMCQLGAIKIKSQQGVQADVDMISNELNQEQTQVAKDDLYKNILIIEGMPNREQNTGGDTGQAVYLRNGWDFAEQRAKIDEPVIIKSEKEALKNVLMILRTKQLISSGLKISDIDVKITRNKTDNMLVKAQALIYLLEKGIHPKIAIKTCDLWGDPEKVYVQSKPYLDALYKTAQGMQEEEERKAAQSLELSKTQSENPPKGGE</sequence>
<feature type="non-terminal residue" evidence="2">
    <location>
        <position position="1"/>
    </location>
</feature>
<feature type="region of interest" description="Disordered" evidence="1">
    <location>
        <begin position="510"/>
        <end position="537"/>
    </location>
</feature>
<dbReference type="InterPro" id="IPR021145">
    <property type="entry name" value="Portal_protein_SPP1_Gp6-like"/>
</dbReference>
<reference evidence="2 3" key="1">
    <citation type="submission" date="2016-11" db="EMBL/GenBank/DDBJ databases">
        <authorList>
            <person name="Jaros S."/>
            <person name="Januszkiewicz K."/>
            <person name="Wedrychowicz H."/>
        </authorList>
    </citation>
    <scope>NUCLEOTIDE SEQUENCE [LARGE SCALE GENOMIC DNA]</scope>
    <source>
        <strain evidence="2 3">DSM 17459</strain>
    </source>
</reference>
<evidence type="ECO:0000256" key="1">
    <source>
        <dbReference type="SAM" id="MobiDB-lite"/>
    </source>
</evidence>
<proteinExistence type="predicted"/>
<dbReference type="EMBL" id="FQVI01000070">
    <property type="protein sequence ID" value="SHF64940.1"/>
    <property type="molecule type" value="Genomic_DNA"/>
</dbReference>
<accession>A0A1M5DDB1</accession>